<evidence type="ECO:0000256" key="9">
    <source>
        <dbReference type="SAM" id="Coils"/>
    </source>
</evidence>
<dbReference type="KEGG" id="mde:101898139"/>
<keyword evidence="11" id="KW-1185">Reference proteome</keyword>
<organism evidence="10">
    <name type="scientific">Musca domestica</name>
    <name type="common">House fly</name>
    <dbReference type="NCBI Taxonomy" id="7370"/>
    <lineage>
        <taxon>Eukaryota</taxon>
        <taxon>Metazoa</taxon>
        <taxon>Ecdysozoa</taxon>
        <taxon>Arthropoda</taxon>
        <taxon>Hexapoda</taxon>
        <taxon>Insecta</taxon>
        <taxon>Pterygota</taxon>
        <taxon>Neoptera</taxon>
        <taxon>Endopterygota</taxon>
        <taxon>Diptera</taxon>
        <taxon>Brachycera</taxon>
        <taxon>Muscomorpha</taxon>
        <taxon>Muscoidea</taxon>
        <taxon>Muscidae</taxon>
        <taxon>Musca</taxon>
    </lineage>
</organism>
<evidence type="ECO:0000256" key="8">
    <source>
        <dbReference type="ARBA" id="ARBA00026022"/>
    </source>
</evidence>
<dbReference type="VEuPathDB" id="VectorBase:MDOA014970"/>
<comment type="similarity">
    <text evidence="3">Belongs to the prefoldin subunit beta family.</text>
</comment>
<comment type="subunit">
    <text evidence="4">Heterohexamer of two PFD-alpha type and four PFD-beta type subunits.</text>
</comment>
<reference evidence="12" key="2">
    <citation type="submission" date="2025-04" db="UniProtKB">
        <authorList>
            <consortium name="RefSeq"/>
        </authorList>
    </citation>
    <scope>IDENTIFICATION</scope>
    <source>
        <strain evidence="12">Aabys</strain>
    </source>
</reference>
<feature type="coiled-coil region" evidence="9">
    <location>
        <begin position="30"/>
        <end position="95"/>
    </location>
</feature>
<dbReference type="InterPro" id="IPR030482">
    <property type="entry name" value="PDRG1"/>
</dbReference>
<comment type="subcellular location">
    <subcellularLocation>
        <location evidence="2">Cytoplasm</location>
    </subcellularLocation>
</comment>
<keyword evidence="6" id="KW-0963">Cytoplasm</keyword>
<comment type="subunit">
    <text evidence="8">Component of the PAQosome complex which is responsible for the biogenesis of several protein complexes and which consists of R2TP complex members RUVBL1, RUVBL2, RPAP3 and PIH1D1, URI complex members PFDN2, PFDN6, PDRG1, UXT and URI1 as well as ASDURF, POLR2E and DNAAF10/WDR92.</text>
</comment>
<keyword evidence="9" id="KW-0175">Coiled coil</keyword>
<dbReference type="GO" id="GO:0051082">
    <property type="term" value="F:unfolded protein binding"/>
    <property type="evidence" value="ECO:0007669"/>
    <property type="project" value="InterPro"/>
</dbReference>
<gene>
    <name evidence="10" type="primary">101898139</name>
    <name evidence="12" type="synonym">LOC101898139</name>
</gene>
<dbReference type="EnsemblMetazoa" id="MDOA014970-RC">
    <property type="protein sequence ID" value="MDOA014970-PC"/>
    <property type="gene ID" value="MDOA014970"/>
</dbReference>
<dbReference type="VEuPathDB" id="VectorBase:MDOMA2_008144"/>
<dbReference type="InterPro" id="IPR009053">
    <property type="entry name" value="Prefoldin"/>
</dbReference>
<dbReference type="Pfam" id="PF01920">
    <property type="entry name" value="Prefoldin_2"/>
    <property type="match status" value="1"/>
</dbReference>
<proteinExistence type="inferred from homology"/>
<evidence type="ECO:0000256" key="7">
    <source>
        <dbReference type="ARBA" id="ARBA00023186"/>
    </source>
</evidence>
<reference evidence="10" key="1">
    <citation type="submission" date="2020-05" db="UniProtKB">
        <authorList>
            <consortium name="EnsemblMetazoa"/>
        </authorList>
    </citation>
    <scope>IDENTIFICATION</scope>
    <source>
        <strain evidence="10">Aabys</strain>
    </source>
</reference>
<dbReference type="AlphaFoldDB" id="A0A1I8NGS0"/>
<comment type="function">
    <text evidence="1">May play a role in chaperone-mediated protein folding.</text>
</comment>
<dbReference type="STRING" id="7370.A0A1I8NGS0"/>
<dbReference type="eggNOG" id="ENOG502S6V9">
    <property type="taxonomic scope" value="Eukaryota"/>
</dbReference>
<evidence type="ECO:0000256" key="5">
    <source>
        <dbReference type="ARBA" id="ARBA00016313"/>
    </source>
</evidence>
<dbReference type="GO" id="GO:0006457">
    <property type="term" value="P:protein folding"/>
    <property type="evidence" value="ECO:0007669"/>
    <property type="project" value="InterPro"/>
</dbReference>
<dbReference type="GO" id="GO:0016272">
    <property type="term" value="C:prefoldin complex"/>
    <property type="evidence" value="ECO:0007669"/>
    <property type="project" value="InterPro"/>
</dbReference>
<dbReference type="SUPFAM" id="SSF46579">
    <property type="entry name" value="Prefoldin"/>
    <property type="match status" value="1"/>
</dbReference>
<evidence type="ECO:0000256" key="1">
    <source>
        <dbReference type="ARBA" id="ARBA00003581"/>
    </source>
</evidence>
<evidence type="ECO:0000256" key="4">
    <source>
        <dbReference type="ARBA" id="ARBA00011695"/>
    </source>
</evidence>
<dbReference type="InterPro" id="IPR002777">
    <property type="entry name" value="PFD_beta-like"/>
</dbReference>
<dbReference type="RefSeq" id="XP_005182190.1">
    <property type="nucleotide sequence ID" value="XM_005182133.3"/>
</dbReference>
<dbReference type="GO" id="GO:0005737">
    <property type="term" value="C:cytoplasm"/>
    <property type="evidence" value="ECO:0007669"/>
    <property type="project" value="UniProtKB-SubCell"/>
</dbReference>
<dbReference type="CDD" id="cd22860">
    <property type="entry name" value="PDRG1"/>
    <property type="match status" value="1"/>
</dbReference>
<evidence type="ECO:0000256" key="2">
    <source>
        <dbReference type="ARBA" id="ARBA00004496"/>
    </source>
</evidence>
<evidence type="ECO:0000256" key="6">
    <source>
        <dbReference type="ARBA" id="ARBA00022490"/>
    </source>
</evidence>
<evidence type="ECO:0000313" key="11">
    <source>
        <dbReference type="Proteomes" id="UP001652621"/>
    </source>
</evidence>
<accession>A0A1I8NGS0</accession>
<dbReference type="EnsemblMetazoa" id="MDOA014970-RB">
    <property type="protein sequence ID" value="MDOA014970-PB"/>
    <property type="gene ID" value="MDOA014970"/>
</dbReference>
<protein>
    <recommendedName>
        <fullName evidence="5">p53 and DNA damage-regulated protein 1</fullName>
    </recommendedName>
</protein>
<dbReference type="EnsemblMetazoa" id="MDOA014970-RA">
    <property type="protein sequence ID" value="MDOA014970-PA"/>
    <property type="gene ID" value="MDOA014970"/>
</dbReference>
<sequence>MSKTTEQKCMEILKSTEEVADKVLVNKQELVALDKRRQQNREAIRELEKNTDNSEKKVWTTIGSMLVKMDRAKALELLKKDQQQIEREIQILQSDQKILVNKHRDLEHFNPYTGTHLKPLDPKEFSALKANLPML</sequence>
<dbReference type="OrthoDB" id="20282at2759"/>
<evidence type="ECO:0000256" key="3">
    <source>
        <dbReference type="ARBA" id="ARBA00008045"/>
    </source>
</evidence>
<keyword evidence="7" id="KW-0143">Chaperone</keyword>
<evidence type="ECO:0000313" key="12">
    <source>
        <dbReference type="RefSeq" id="XP_005182190.1"/>
    </source>
</evidence>
<evidence type="ECO:0000313" key="10">
    <source>
        <dbReference type="EnsemblMetazoa" id="MDOA014970-PC"/>
    </source>
</evidence>
<name>A0A1I8NGS0_MUSDO</name>
<dbReference type="Gene3D" id="1.10.287.370">
    <property type="match status" value="1"/>
</dbReference>
<dbReference type="PANTHER" id="PTHR21162">
    <property type="entry name" value="P53 AND DNA DAMAGE-REGULATED PROTEIN"/>
    <property type="match status" value="1"/>
</dbReference>
<dbReference type="Proteomes" id="UP001652621">
    <property type="component" value="Unplaced"/>
</dbReference>
<dbReference type="PANTHER" id="PTHR21162:SF0">
    <property type="entry name" value="P53 AND DNA DAMAGE-REGULATED PROTEIN 1"/>
    <property type="match status" value="1"/>
</dbReference>